<feature type="region of interest" description="Disordered" evidence="2">
    <location>
        <begin position="76"/>
        <end position="113"/>
    </location>
</feature>
<dbReference type="InterPro" id="IPR002910">
    <property type="entry name" value="FLO_LFY"/>
</dbReference>
<keyword evidence="1" id="KW-0539">Nucleus</keyword>
<keyword evidence="5" id="KW-1185">Reference proteome</keyword>
<gene>
    <name evidence="4" type="ORF">CSSPJE1EN1_LOCUS4557</name>
</gene>
<evidence type="ECO:0000259" key="3">
    <source>
        <dbReference type="Pfam" id="PF01698"/>
    </source>
</evidence>
<dbReference type="Pfam" id="PF01698">
    <property type="entry name" value="SAM_LFY"/>
    <property type="match status" value="1"/>
</dbReference>
<dbReference type="Proteomes" id="UP001497444">
    <property type="component" value="Chromosome 12"/>
</dbReference>
<dbReference type="InterPro" id="IPR035079">
    <property type="entry name" value="LFY_SAM"/>
</dbReference>
<sequence>MVKVKGVEWNHVVVLKEPEKHGMATLVRCAHCEKEFQGNAMRIRAHLLGNKRAAGVSGCPSCPAEAREELRIIDQAKSLTKRKRETRSSRTTRGTTSSASDHSLDSAQQQQQQHVDLMASLQNGESTTTTTTTTAVEHAFKSMIFQAGGLPVNFVNLSPFKPVPVMSPIDLETFFEGFGVRPETVAKIKEMGFTGQTFTSNLDELPSLLESIKQHCHLTLGEEWGIKGAAKKLQKDHLPVFTQPDVEKWPEPENGTANNCKEVLCILRDAWYSDQIKERSERELAASHHLDAGSMLTRARFAQGYNLSSVWLANDGLDHGPKATSMYKSWVTADWA</sequence>
<evidence type="ECO:0000313" key="4">
    <source>
        <dbReference type="EMBL" id="CAK9259079.1"/>
    </source>
</evidence>
<feature type="domain" description="Floricaula/Leafy protein SAM" evidence="3">
    <location>
        <begin position="171"/>
        <end position="231"/>
    </location>
</feature>
<comment type="similarity">
    <text evidence="1">Belongs to the FLO/LFY family.</text>
</comment>
<dbReference type="PANTHER" id="PTHR36079">
    <property type="entry name" value="PROTEIN LEAFY"/>
    <property type="match status" value="1"/>
</dbReference>
<evidence type="ECO:0000256" key="1">
    <source>
        <dbReference type="RuleBase" id="RU366064"/>
    </source>
</evidence>
<protein>
    <recommendedName>
        <fullName evidence="1">Floricaula/leafy-like transcription factor</fullName>
    </recommendedName>
</protein>
<name>A0ABP0VXN4_9BRYO</name>
<proteinExistence type="inferred from homology"/>
<keyword evidence="1" id="KW-0805">Transcription regulation</keyword>
<comment type="subcellular location">
    <subcellularLocation>
        <location evidence="1">Nucleus</location>
    </subcellularLocation>
</comment>
<keyword evidence="1" id="KW-0238">DNA-binding</keyword>
<organism evidence="4 5">
    <name type="scientific">Sphagnum jensenii</name>
    <dbReference type="NCBI Taxonomy" id="128206"/>
    <lineage>
        <taxon>Eukaryota</taxon>
        <taxon>Viridiplantae</taxon>
        <taxon>Streptophyta</taxon>
        <taxon>Embryophyta</taxon>
        <taxon>Bryophyta</taxon>
        <taxon>Sphagnophytina</taxon>
        <taxon>Sphagnopsida</taxon>
        <taxon>Sphagnales</taxon>
        <taxon>Sphagnaceae</taxon>
        <taxon>Sphagnum</taxon>
    </lineage>
</organism>
<evidence type="ECO:0000313" key="5">
    <source>
        <dbReference type="Proteomes" id="UP001497444"/>
    </source>
</evidence>
<feature type="compositionally biased region" description="Low complexity" evidence="2">
    <location>
        <begin position="89"/>
        <end position="113"/>
    </location>
</feature>
<dbReference type="PANTHER" id="PTHR36079:SF1">
    <property type="entry name" value="PROTEIN LEAFY"/>
    <property type="match status" value="1"/>
</dbReference>
<keyword evidence="1" id="KW-0804">Transcription</keyword>
<comment type="function">
    <text evidence="1">Probable transcription factor.</text>
</comment>
<reference evidence="4" key="1">
    <citation type="submission" date="2024-02" db="EMBL/GenBank/DDBJ databases">
        <authorList>
            <consortium name="ELIXIR-Norway"/>
            <consortium name="Elixir Norway"/>
        </authorList>
    </citation>
    <scope>NUCLEOTIDE SEQUENCE</scope>
</reference>
<keyword evidence="1" id="KW-0010">Activator</keyword>
<dbReference type="EMBL" id="OZ020107">
    <property type="protein sequence ID" value="CAK9259079.1"/>
    <property type="molecule type" value="Genomic_DNA"/>
</dbReference>
<evidence type="ECO:0000256" key="2">
    <source>
        <dbReference type="SAM" id="MobiDB-lite"/>
    </source>
</evidence>
<accession>A0ABP0VXN4</accession>